<accession>A0ABN0RJG2</accession>
<protein>
    <submittedName>
        <fullName evidence="2">Zn-dependent alcohol dehydrogenase</fullName>
    </submittedName>
</protein>
<comment type="caution">
    <text evidence="2">The sequence shown here is derived from an EMBL/GenBank/DDBJ whole genome shotgun (WGS) entry which is preliminary data.</text>
</comment>
<dbReference type="Gene3D" id="3.90.550.10">
    <property type="entry name" value="Spore Coat Polysaccharide Biosynthesis Protein SpsA, Chain A"/>
    <property type="match status" value="1"/>
</dbReference>
<dbReference type="InterPro" id="IPR001173">
    <property type="entry name" value="Glyco_trans_2-like"/>
</dbReference>
<reference evidence="2 3" key="1">
    <citation type="journal article" date="2014" name="Genome Announc.">
        <title>Draft Genome Sequence of the Carrageenan-Degrading Bacterium Cellulophaga sp. Strain KL-A, Isolated from Decaying Marine Algae.</title>
        <authorList>
            <person name="Shan D."/>
            <person name="Ying J."/>
            <person name="Li X."/>
            <person name="Gao Z."/>
            <person name="Wei G."/>
            <person name="Shao Z."/>
        </authorList>
    </citation>
    <scope>NUCLEOTIDE SEQUENCE [LARGE SCALE GENOMIC DNA]</scope>
    <source>
        <strain evidence="2 3">KL-A</strain>
    </source>
</reference>
<evidence type="ECO:0000313" key="2">
    <source>
        <dbReference type="EMBL" id="EWH10370.1"/>
    </source>
</evidence>
<dbReference type="SUPFAM" id="SSF53448">
    <property type="entry name" value="Nucleotide-diphospho-sugar transferases"/>
    <property type="match status" value="1"/>
</dbReference>
<sequence>MKVFKELPHSIYHTCKYRLKSQKKLVQHKDSIPVIVSLTSIPTRLNNLDLVIKSILNQTVLPEKIILWLNDSLKNNLPKKLVKLESKIFQIKYSKLTCSHRKLIHTLEENPSSIIVTCDDDQMYHNNWLKLLYQEHLKHKYCIIAHRATQIKMNENGSYLPFIKWRTREETNLHNPYLPIGSWGVLYPPNSMPNTIFNKNLFLKLAPKADDLWFKGMSLLNNTITKESSFKPKLPIPIMGSQKVSLKEENVKKKKNETQWQALSDHFDLVSILKKQKR</sequence>
<proteinExistence type="predicted"/>
<dbReference type="Proteomes" id="UP000019275">
    <property type="component" value="Unassembled WGS sequence"/>
</dbReference>
<evidence type="ECO:0000259" key="1">
    <source>
        <dbReference type="Pfam" id="PF00535"/>
    </source>
</evidence>
<organism evidence="2 3">
    <name type="scientific">Cellulophaga geojensis KL-A</name>
    <dbReference type="NCBI Taxonomy" id="1328323"/>
    <lineage>
        <taxon>Bacteria</taxon>
        <taxon>Pseudomonadati</taxon>
        <taxon>Bacteroidota</taxon>
        <taxon>Flavobacteriia</taxon>
        <taxon>Flavobacteriales</taxon>
        <taxon>Flavobacteriaceae</taxon>
        <taxon>Cellulophaga</taxon>
    </lineage>
</organism>
<gene>
    <name evidence="2" type="ORF">KLA_16742</name>
</gene>
<feature type="domain" description="Glycosyltransferase 2-like" evidence="1">
    <location>
        <begin position="46"/>
        <end position="159"/>
    </location>
</feature>
<dbReference type="Pfam" id="PF00535">
    <property type="entry name" value="Glycos_transf_2"/>
    <property type="match status" value="1"/>
</dbReference>
<evidence type="ECO:0000313" key="3">
    <source>
        <dbReference type="Proteomes" id="UP000019275"/>
    </source>
</evidence>
<name>A0ABN0RJG2_9FLAO</name>
<keyword evidence="3" id="KW-1185">Reference proteome</keyword>
<dbReference type="EMBL" id="ARZX01000036">
    <property type="protein sequence ID" value="EWH10370.1"/>
    <property type="molecule type" value="Genomic_DNA"/>
</dbReference>
<dbReference type="RefSeq" id="WP_013619663.1">
    <property type="nucleotide sequence ID" value="NZ_ARZX01000036.1"/>
</dbReference>
<dbReference type="CDD" id="cd00761">
    <property type="entry name" value="Glyco_tranf_GTA_type"/>
    <property type="match status" value="1"/>
</dbReference>
<dbReference type="InterPro" id="IPR029044">
    <property type="entry name" value="Nucleotide-diphossugar_trans"/>
</dbReference>